<dbReference type="EMBL" id="RJSE01000007">
    <property type="protein sequence ID" value="RNL62849.1"/>
    <property type="molecule type" value="Genomic_DNA"/>
</dbReference>
<dbReference type="AlphaFoldDB" id="A0A3N0CHS2"/>
<name>A0A3N0CHS2_9ACTN</name>
<dbReference type="OrthoDB" id="4376915at2"/>
<keyword evidence="3" id="KW-1185">Reference proteome</keyword>
<evidence type="ECO:0000313" key="3">
    <source>
        <dbReference type="Proteomes" id="UP000267128"/>
    </source>
</evidence>
<proteinExistence type="predicted"/>
<reference evidence="2 3" key="1">
    <citation type="submission" date="2018-11" db="EMBL/GenBank/DDBJ databases">
        <authorList>
            <person name="Li F."/>
        </authorList>
    </citation>
    <scope>NUCLEOTIDE SEQUENCE [LARGE SCALE GENOMIC DNA]</scope>
    <source>
        <strain evidence="2 3">Gsoil 097</strain>
    </source>
</reference>
<protein>
    <submittedName>
        <fullName evidence="2">Uncharacterized protein</fullName>
    </submittedName>
</protein>
<dbReference type="Proteomes" id="UP000267128">
    <property type="component" value="Unassembled WGS sequence"/>
</dbReference>
<comment type="caution">
    <text evidence="2">The sequence shown here is derived from an EMBL/GenBank/DDBJ whole genome shotgun (WGS) entry which is preliminary data.</text>
</comment>
<organism evidence="2 3">
    <name type="scientific">Nocardioides marmoriginsengisoli</name>
    <dbReference type="NCBI Taxonomy" id="661483"/>
    <lineage>
        <taxon>Bacteria</taxon>
        <taxon>Bacillati</taxon>
        <taxon>Actinomycetota</taxon>
        <taxon>Actinomycetes</taxon>
        <taxon>Propionibacteriales</taxon>
        <taxon>Nocardioidaceae</taxon>
        <taxon>Nocardioides</taxon>
    </lineage>
</organism>
<dbReference type="RefSeq" id="WP_123228141.1">
    <property type="nucleotide sequence ID" value="NZ_RJSE01000007.1"/>
</dbReference>
<sequence>MATVPRKLVKPVPDNKTSLVTAGLGAVDTVLGSSRDSVVRSEEFAVAVALASRVRTGVAARAQHLSRKLWHTLNLPAATDVNRLLTQIGAVERQVRELSNALSDAQTREG</sequence>
<accession>A0A3N0CHS2</accession>
<evidence type="ECO:0000313" key="2">
    <source>
        <dbReference type="EMBL" id="RNL62849.1"/>
    </source>
</evidence>
<keyword evidence="1" id="KW-0175">Coiled coil</keyword>
<gene>
    <name evidence="2" type="ORF">EFK50_14035</name>
</gene>
<evidence type="ECO:0000256" key="1">
    <source>
        <dbReference type="SAM" id="Coils"/>
    </source>
</evidence>
<feature type="coiled-coil region" evidence="1">
    <location>
        <begin position="81"/>
        <end position="108"/>
    </location>
</feature>